<gene>
    <name evidence="1" type="ORF">LCGC14_1749430</name>
</gene>
<comment type="caution">
    <text evidence="1">The sequence shown here is derived from an EMBL/GenBank/DDBJ whole genome shotgun (WGS) entry which is preliminary data.</text>
</comment>
<reference evidence="1" key="1">
    <citation type="journal article" date="2015" name="Nature">
        <title>Complex archaea that bridge the gap between prokaryotes and eukaryotes.</title>
        <authorList>
            <person name="Spang A."/>
            <person name="Saw J.H."/>
            <person name="Jorgensen S.L."/>
            <person name="Zaremba-Niedzwiedzka K."/>
            <person name="Martijn J."/>
            <person name="Lind A.E."/>
            <person name="van Eijk R."/>
            <person name="Schleper C."/>
            <person name="Guy L."/>
            <person name="Ettema T.J."/>
        </authorList>
    </citation>
    <scope>NUCLEOTIDE SEQUENCE</scope>
</reference>
<sequence length="467" mass="51025">MAKSFKYGLQFVVKADVAPALRSLQTLHREMQKLTGSKVDARTLRQAQSLAAAMGAEGDATGRTTGALQDKTRANLSLMQVMGRGLKIYWTMVSVVYLLRNAIQAVIGTYRMFINIGMAVVKVMGAMGTEVVRNSAAFEDLRVRIEAVSPSAEQGRRSFERLKDFVIGMPFTLREAADAYVFLEATGTSKMMGLMRSMNVAASMAKVMDRSIKDAALAIAKLGAGNMQRLTRGFAITGEQLLGFGAVAGKQAGTLEHKAPGAAKQNVEALYRYVEARWGTILDRMANTWSQLVNDMTDIWEQFMAAIGERGILMVLKEVLAYIREIRGYFKESGDMERWAAAIADAWLPVLEQIGPWLNNLPGIMETAVDWIARLGHTTNTWLESMGGATGLWDKIVTSMRSEGPAVLQMLGAYAEMMLLLGQSMTAIAGASAAVAEVAISGIPGRWAREQEKTMHDIAEGMHTLYT</sequence>
<feature type="non-terminal residue" evidence="1">
    <location>
        <position position="467"/>
    </location>
</feature>
<name>A0A0F9HRQ9_9ZZZZ</name>
<proteinExistence type="predicted"/>
<organism evidence="1">
    <name type="scientific">marine sediment metagenome</name>
    <dbReference type="NCBI Taxonomy" id="412755"/>
    <lineage>
        <taxon>unclassified sequences</taxon>
        <taxon>metagenomes</taxon>
        <taxon>ecological metagenomes</taxon>
    </lineage>
</organism>
<evidence type="ECO:0000313" key="1">
    <source>
        <dbReference type="EMBL" id="KKM05902.1"/>
    </source>
</evidence>
<dbReference type="EMBL" id="LAZR01016116">
    <property type="protein sequence ID" value="KKM05902.1"/>
    <property type="molecule type" value="Genomic_DNA"/>
</dbReference>
<dbReference type="AlphaFoldDB" id="A0A0F9HRQ9"/>
<accession>A0A0F9HRQ9</accession>
<protein>
    <submittedName>
        <fullName evidence="1">Uncharacterized protein</fullName>
    </submittedName>
</protein>